<name>A0A9N9UT25_9HYPO</name>
<proteinExistence type="predicted"/>
<evidence type="ECO:0000256" key="1">
    <source>
        <dbReference type="SAM" id="MobiDB-lite"/>
    </source>
</evidence>
<dbReference type="AlphaFoldDB" id="A0A9N9UT25"/>
<comment type="caution">
    <text evidence="2">The sequence shown here is derived from an EMBL/GenBank/DDBJ whole genome shotgun (WGS) entry which is preliminary data.</text>
</comment>
<evidence type="ECO:0000313" key="2">
    <source>
        <dbReference type="EMBL" id="CAH0001075.1"/>
    </source>
</evidence>
<gene>
    <name evidence="2" type="ORF">CBYS24578_00001288</name>
</gene>
<dbReference type="EMBL" id="CABFNO020001560">
    <property type="protein sequence ID" value="CAH0001075.1"/>
    <property type="molecule type" value="Genomic_DNA"/>
</dbReference>
<sequence>MPVDANKYKEVGACPTRRERKTRAGASINAGKNTPALPDTSMLQWLARARPMGKLGRYGFEIPVLEVSDEKEDQLNVQLRCSHPRPTAWAIACALPSSCLEVVGDNMDLEMVTRANNSFRTYQSV</sequence>
<organism evidence="2 3">
    <name type="scientific">Clonostachys byssicola</name>
    <dbReference type="NCBI Taxonomy" id="160290"/>
    <lineage>
        <taxon>Eukaryota</taxon>
        <taxon>Fungi</taxon>
        <taxon>Dikarya</taxon>
        <taxon>Ascomycota</taxon>
        <taxon>Pezizomycotina</taxon>
        <taxon>Sordariomycetes</taxon>
        <taxon>Hypocreomycetidae</taxon>
        <taxon>Hypocreales</taxon>
        <taxon>Bionectriaceae</taxon>
        <taxon>Clonostachys</taxon>
    </lineage>
</organism>
<accession>A0A9N9UT25</accession>
<feature type="region of interest" description="Disordered" evidence="1">
    <location>
        <begin position="16"/>
        <end position="35"/>
    </location>
</feature>
<evidence type="ECO:0000313" key="3">
    <source>
        <dbReference type="Proteomes" id="UP000754883"/>
    </source>
</evidence>
<dbReference type="Proteomes" id="UP000754883">
    <property type="component" value="Unassembled WGS sequence"/>
</dbReference>
<reference evidence="2" key="1">
    <citation type="submission" date="2021-10" db="EMBL/GenBank/DDBJ databases">
        <authorList>
            <person name="Piombo E."/>
        </authorList>
    </citation>
    <scope>NUCLEOTIDE SEQUENCE</scope>
</reference>
<keyword evidence="3" id="KW-1185">Reference proteome</keyword>
<protein>
    <submittedName>
        <fullName evidence="2">Uncharacterized protein</fullName>
    </submittedName>
</protein>